<dbReference type="InterPro" id="IPR027124">
    <property type="entry name" value="Swc5/CFDP1/2"/>
</dbReference>
<dbReference type="EMBL" id="CAJNYV010001351">
    <property type="protein sequence ID" value="CAF3416100.1"/>
    <property type="molecule type" value="Genomic_DNA"/>
</dbReference>
<dbReference type="PANTHER" id="PTHR23227:SF85">
    <property type="entry name" value="CRANIOFACIAL DEVELOPMENT PROTEIN 2"/>
    <property type="match status" value="1"/>
</dbReference>
<protein>
    <recommendedName>
        <fullName evidence="2">Endonuclease/exonuclease/phosphatase domain-containing protein</fullName>
    </recommendedName>
</protein>
<dbReference type="GO" id="GO:0003824">
    <property type="term" value="F:catalytic activity"/>
    <property type="evidence" value="ECO:0007669"/>
    <property type="project" value="InterPro"/>
</dbReference>
<organism evidence="3 4">
    <name type="scientific">Rotaria socialis</name>
    <dbReference type="NCBI Taxonomy" id="392032"/>
    <lineage>
        <taxon>Eukaryota</taxon>
        <taxon>Metazoa</taxon>
        <taxon>Spiralia</taxon>
        <taxon>Gnathifera</taxon>
        <taxon>Rotifera</taxon>
        <taxon>Eurotatoria</taxon>
        <taxon>Bdelloidea</taxon>
        <taxon>Philodinida</taxon>
        <taxon>Philodinidae</taxon>
        <taxon>Rotaria</taxon>
    </lineage>
</organism>
<dbReference type="CDD" id="cd09076">
    <property type="entry name" value="L1-EN"/>
    <property type="match status" value="1"/>
</dbReference>
<comment type="caution">
    <text evidence="3">The sequence shown here is derived from an EMBL/GenBank/DDBJ whole genome shotgun (WGS) entry which is preliminary data.</text>
</comment>
<accession>A0A818BFK2</accession>
<reference evidence="3" key="1">
    <citation type="submission" date="2021-02" db="EMBL/GenBank/DDBJ databases">
        <authorList>
            <person name="Nowell W R."/>
        </authorList>
    </citation>
    <scope>NUCLEOTIDE SEQUENCE</scope>
</reference>
<proteinExistence type="predicted"/>
<gene>
    <name evidence="3" type="ORF">KIK155_LOCUS9488</name>
</gene>
<evidence type="ECO:0000313" key="3">
    <source>
        <dbReference type="EMBL" id="CAF3416100.1"/>
    </source>
</evidence>
<dbReference type="PANTHER" id="PTHR23227">
    <property type="entry name" value="BUCENTAUR RELATED"/>
    <property type="match status" value="1"/>
</dbReference>
<sequence>MSDFNTKPYRLGRCPGEQGPRPLPSDQGRVEKLATGKNSCTTKNTQKLKPAKNTLTVGTWNVQTLWTAGKLELLRNEMKRFRYDIIGISEVRWTGKGETPNADFIWIQSNQFTNNFGTILCSTIKISVIHVYAPTSSSSEEDIEAFYNDIEQALAKTDKKDVLILTGDWNAKIGNDNTDWKSVMGKYGYGDRNERGERLLEFATVHDLYVCNTKFQHKPNRK</sequence>
<dbReference type="InterPro" id="IPR036691">
    <property type="entry name" value="Endo/exonu/phosph_ase_sf"/>
</dbReference>
<dbReference type="AlphaFoldDB" id="A0A818BFK2"/>
<dbReference type="InterPro" id="IPR005135">
    <property type="entry name" value="Endo/exonuclease/phosphatase"/>
</dbReference>
<dbReference type="Gene3D" id="3.60.10.10">
    <property type="entry name" value="Endonuclease/exonuclease/phosphatase"/>
    <property type="match status" value="1"/>
</dbReference>
<name>A0A818BFK2_9BILA</name>
<feature type="region of interest" description="Disordered" evidence="1">
    <location>
        <begin position="1"/>
        <end position="27"/>
    </location>
</feature>
<dbReference type="Proteomes" id="UP000663865">
    <property type="component" value="Unassembled WGS sequence"/>
</dbReference>
<feature type="domain" description="Endonuclease/exonuclease/phosphatase" evidence="2">
    <location>
        <begin position="126"/>
        <end position="216"/>
    </location>
</feature>
<evidence type="ECO:0000313" key="4">
    <source>
        <dbReference type="Proteomes" id="UP000663865"/>
    </source>
</evidence>
<evidence type="ECO:0000256" key="1">
    <source>
        <dbReference type="SAM" id="MobiDB-lite"/>
    </source>
</evidence>
<dbReference type="SUPFAM" id="SSF56219">
    <property type="entry name" value="DNase I-like"/>
    <property type="match status" value="1"/>
</dbReference>
<evidence type="ECO:0000259" key="2">
    <source>
        <dbReference type="Pfam" id="PF14529"/>
    </source>
</evidence>
<dbReference type="Pfam" id="PF14529">
    <property type="entry name" value="Exo_endo_phos_2"/>
    <property type="match status" value="1"/>
</dbReference>